<keyword evidence="5" id="KW-1003">Cell membrane</keyword>
<sequence length="236" mass="26462">MSNIITITLRKNLKDFYLLFWSIILPLAVLIGMYYFKVQLSTGILFGILSVALFFYCCTTNSFYIYAQRKRGIFDLLRITPFSLWRYLGAITISQTVVACVVATLLLFVERFLFNLNLTGIQALQFLPLFFLGASIFSLIGFALSAIPKNEGQLSIVSNLVMIPLVVCSPMVFNLETAPALVRWISFINPFARLHQGYLAALSGQAADYWLSLAFLIGLLVISLVLAKRSFKVGKI</sequence>
<dbReference type="Proteomes" id="UP000664601">
    <property type="component" value="Unassembled WGS sequence"/>
</dbReference>
<feature type="transmembrane region" description="Helical" evidence="5">
    <location>
        <begin position="154"/>
        <end position="173"/>
    </location>
</feature>
<feature type="transmembrane region" description="Helical" evidence="5">
    <location>
        <begin position="42"/>
        <end position="66"/>
    </location>
</feature>
<keyword evidence="8" id="KW-1185">Reference proteome</keyword>
<gene>
    <name evidence="7" type="ORF">JZO70_18190</name>
</gene>
<dbReference type="InterPro" id="IPR047817">
    <property type="entry name" value="ABC2_TM_bact-type"/>
</dbReference>
<dbReference type="InterPro" id="IPR013525">
    <property type="entry name" value="ABC2_TM"/>
</dbReference>
<evidence type="ECO:0000256" key="5">
    <source>
        <dbReference type="RuleBase" id="RU361157"/>
    </source>
</evidence>
<evidence type="ECO:0000313" key="8">
    <source>
        <dbReference type="Proteomes" id="UP000664601"/>
    </source>
</evidence>
<feature type="domain" description="ABC transmembrane type-2" evidence="6">
    <location>
        <begin position="7"/>
        <end position="234"/>
    </location>
</feature>
<evidence type="ECO:0000256" key="4">
    <source>
        <dbReference type="ARBA" id="ARBA00023136"/>
    </source>
</evidence>
<dbReference type="PROSITE" id="PS51012">
    <property type="entry name" value="ABC_TM2"/>
    <property type="match status" value="1"/>
</dbReference>
<proteinExistence type="inferred from homology"/>
<evidence type="ECO:0000313" key="7">
    <source>
        <dbReference type="EMBL" id="MBO1308112.1"/>
    </source>
</evidence>
<dbReference type="InterPro" id="IPR051784">
    <property type="entry name" value="Nod_factor_ABC_transporter"/>
</dbReference>
<feature type="transmembrane region" description="Helical" evidence="5">
    <location>
        <begin position="209"/>
        <end position="227"/>
    </location>
</feature>
<keyword evidence="2 5" id="KW-0812">Transmembrane</keyword>
<comment type="subcellular location">
    <subcellularLocation>
        <location evidence="5">Cell membrane</location>
        <topology evidence="5">Multi-pass membrane protein</topology>
    </subcellularLocation>
    <subcellularLocation>
        <location evidence="1">Membrane</location>
        <topology evidence="1">Multi-pass membrane protein</topology>
    </subcellularLocation>
</comment>
<keyword evidence="4 5" id="KW-0472">Membrane</keyword>
<keyword evidence="3 5" id="KW-1133">Transmembrane helix</keyword>
<feature type="transmembrane region" description="Helical" evidence="5">
    <location>
        <begin position="16"/>
        <end position="36"/>
    </location>
</feature>
<reference evidence="7 8" key="1">
    <citation type="submission" date="2021-03" db="EMBL/GenBank/DDBJ databases">
        <title>Enterococcal diversity collection.</title>
        <authorList>
            <person name="Gilmore M.S."/>
            <person name="Schwartzman J."/>
            <person name="Van Tyne D."/>
            <person name="Martin M."/>
            <person name="Earl A.M."/>
            <person name="Manson A.L."/>
            <person name="Straub T."/>
            <person name="Salamzade R."/>
            <person name="Saavedra J."/>
            <person name="Lebreton F."/>
            <person name="Prichula J."/>
            <person name="Schaufler K."/>
            <person name="Gaca A."/>
            <person name="Sgardioli B."/>
            <person name="Wagenaar J."/>
            <person name="Strong T."/>
        </authorList>
    </citation>
    <scope>NUCLEOTIDE SEQUENCE [LARGE SCALE GENOMIC DNA]</scope>
    <source>
        <strain evidence="7 8">669A</strain>
    </source>
</reference>
<dbReference type="Pfam" id="PF01061">
    <property type="entry name" value="ABC2_membrane"/>
    <property type="match status" value="1"/>
</dbReference>
<organism evidence="7 8">
    <name type="scientific">Candidatus Enterococcus moelleringii</name>
    <dbReference type="NCBI Taxonomy" id="2815325"/>
    <lineage>
        <taxon>Bacteria</taxon>
        <taxon>Bacillati</taxon>
        <taxon>Bacillota</taxon>
        <taxon>Bacilli</taxon>
        <taxon>Lactobacillales</taxon>
        <taxon>Enterococcaceae</taxon>
        <taxon>Enterococcus</taxon>
    </lineage>
</organism>
<feature type="transmembrane region" description="Helical" evidence="5">
    <location>
        <begin position="129"/>
        <end position="147"/>
    </location>
</feature>
<dbReference type="EMBL" id="JAFREM010000029">
    <property type="protein sequence ID" value="MBO1308112.1"/>
    <property type="molecule type" value="Genomic_DNA"/>
</dbReference>
<evidence type="ECO:0000259" key="6">
    <source>
        <dbReference type="PROSITE" id="PS51012"/>
    </source>
</evidence>
<dbReference type="PANTHER" id="PTHR43229">
    <property type="entry name" value="NODULATION PROTEIN J"/>
    <property type="match status" value="1"/>
</dbReference>
<evidence type="ECO:0000256" key="3">
    <source>
        <dbReference type="ARBA" id="ARBA00022989"/>
    </source>
</evidence>
<accession>A0ABS3LEP5</accession>
<protein>
    <recommendedName>
        <fullName evidence="5">Transport permease protein</fullName>
    </recommendedName>
</protein>
<dbReference type="RefSeq" id="WP_207675098.1">
    <property type="nucleotide sequence ID" value="NZ_JAFREM010000029.1"/>
</dbReference>
<evidence type="ECO:0000256" key="1">
    <source>
        <dbReference type="ARBA" id="ARBA00004141"/>
    </source>
</evidence>
<dbReference type="PANTHER" id="PTHR43229:SF3">
    <property type="entry name" value="ABC-TYPE MULTIDRUG TRANSPORT SYSTEM, PERMEASE COMPONENT"/>
    <property type="match status" value="1"/>
</dbReference>
<keyword evidence="5" id="KW-0813">Transport</keyword>
<comment type="caution">
    <text evidence="7">The sequence shown here is derived from an EMBL/GenBank/DDBJ whole genome shotgun (WGS) entry which is preliminary data.</text>
</comment>
<name>A0ABS3LEP5_9ENTE</name>
<feature type="transmembrane region" description="Helical" evidence="5">
    <location>
        <begin position="87"/>
        <end position="109"/>
    </location>
</feature>
<evidence type="ECO:0000256" key="2">
    <source>
        <dbReference type="ARBA" id="ARBA00022692"/>
    </source>
</evidence>
<comment type="similarity">
    <text evidence="5">Belongs to the ABC-2 integral membrane protein family.</text>
</comment>